<keyword evidence="4" id="KW-0472">Membrane</keyword>
<protein>
    <submittedName>
        <fullName evidence="5">Uncharacterized protein</fullName>
    </submittedName>
</protein>
<feature type="transmembrane region" description="Helical" evidence="4">
    <location>
        <begin position="898"/>
        <end position="917"/>
    </location>
</feature>
<comment type="caution">
    <text evidence="5">The sequence shown here is derived from an EMBL/GenBank/DDBJ whole genome shotgun (WGS) entry which is preliminary data.</text>
</comment>
<keyword evidence="4" id="KW-0812">Transmembrane</keyword>
<keyword evidence="1 3" id="KW-0853">WD repeat</keyword>
<reference evidence="5 6" key="1">
    <citation type="submission" date="2016-11" db="EMBL/GenBank/DDBJ databases">
        <title>The macronuclear genome of Stentor coeruleus: a giant cell with tiny introns.</title>
        <authorList>
            <person name="Slabodnick M."/>
            <person name="Ruby J.G."/>
            <person name="Reiff S.B."/>
            <person name="Swart E.C."/>
            <person name="Gosai S."/>
            <person name="Prabakaran S."/>
            <person name="Witkowska E."/>
            <person name="Larue G.E."/>
            <person name="Fisher S."/>
            <person name="Freeman R.M."/>
            <person name="Gunawardena J."/>
            <person name="Chu W."/>
            <person name="Stover N.A."/>
            <person name="Gregory B.D."/>
            <person name="Nowacki M."/>
            <person name="Derisi J."/>
            <person name="Roy S.W."/>
            <person name="Marshall W.F."/>
            <person name="Sood P."/>
        </authorList>
    </citation>
    <scope>NUCLEOTIDE SEQUENCE [LARGE SCALE GENOMIC DNA]</scope>
    <source>
        <strain evidence="5">WM001</strain>
    </source>
</reference>
<feature type="transmembrane region" description="Helical" evidence="4">
    <location>
        <begin position="866"/>
        <end position="886"/>
    </location>
</feature>
<proteinExistence type="predicted"/>
<dbReference type="PROSITE" id="PS50082">
    <property type="entry name" value="WD_REPEATS_2"/>
    <property type="match status" value="2"/>
</dbReference>
<sequence>MSSSFEIICPLISSYIKELLPAPISLPSSLTDFQFISSERELIGTTRTGHCIHFNVYSRVFKKTRISSRSLYRAILYQNDSMVILQESRAVHLVEVSTLYIKKSAFLDTRKQKIVHIWLSPDEKFILCTLNRGNVIRWNIDDMKDYKVIISDKEVLCVGITSDFLLVVGYENRISLYGLGMEKLAERKIDMDSIFKLKFSNTGKFIIAFNVTQAVGMYKNKLEICFKYQGEGEIFDCEFSKDEKYLILLDDQRSLVFIDIPFGEKLLKIPMLTDIKKLWITRDNTKIFVMSTDHLLTLKFPKSSHILSYENLPFLDDVPNENTNFIKVQSLSKDVSIQAGYSPVIYVWSSLTKRTLKLIGHEDVVLCIHVIDDAICASGSNDYNIRLWNYREGSLIGLLRGHIAGVLSLTTVDKYMISASLDHTVKIWLWEQISLFHTITFDNIVVGVTCWNNTIIAATPDVVYLWDLQGFGMMASKTLGCEIDCAKLAYDGKKILVNKVKGFFIDNPLWSNDINVWGDAGVYEYAHYVQEILSNQEPEYFSLANKSVIMPFKINVLHLYAFKDMSLHIEKAISEGCALFTSSIQNNPLTLALCYKFHNSCISIISTAFKYQHYPCQFSILDFQDLQSLNLLHTSEINKLYDMLWHPSLTALCMYTDNKAKLPKFVLSESPLIDFESLQKDFTETYSGIELGFYTCKVLLPLKSGTYESIQFLESILKSHHSIYSSELIKNIILYKWDQIQKLFFIQGAIYLSYFIFLVISALYMSSQEILVIVNILSTFVSFWMIYKIFVTMNLTGWHILDIFRLLILTVYTIETFSDTKTEIELVITFVVLLSTIQGLYYFYLFTSTRLIVKNVVKAMMRFTTFVTIIIYLLGTLALILLASGYELTIQNFKWHILNNYFVTLISVIMFCLLLGLSSYKYNLHKDLFERLKIIVDKEKMLVWKRNKISMKYFQACCRVEIISESKTKKSLKYGENINVTNKSYLESLDTYGKFLKRVEKYAKRIYNS</sequence>
<dbReference type="AlphaFoldDB" id="A0A1R2BDA8"/>
<dbReference type="EMBL" id="MPUH01000733">
    <property type="protein sequence ID" value="OMJ74723.1"/>
    <property type="molecule type" value="Genomic_DNA"/>
</dbReference>
<dbReference type="InterPro" id="IPR015943">
    <property type="entry name" value="WD40/YVTN_repeat-like_dom_sf"/>
</dbReference>
<gene>
    <name evidence="5" type="ORF">SteCoe_26301</name>
</gene>
<evidence type="ECO:0000313" key="6">
    <source>
        <dbReference type="Proteomes" id="UP000187209"/>
    </source>
</evidence>
<dbReference type="InterPro" id="IPR011047">
    <property type="entry name" value="Quinoprotein_ADH-like_sf"/>
</dbReference>
<keyword evidence="6" id="KW-1185">Reference proteome</keyword>
<feature type="repeat" description="WD" evidence="3">
    <location>
        <begin position="358"/>
        <end position="398"/>
    </location>
</feature>
<organism evidence="5 6">
    <name type="scientific">Stentor coeruleus</name>
    <dbReference type="NCBI Taxonomy" id="5963"/>
    <lineage>
        <taxon>Eukaryota</taxon>
        <taxon>Sar</taxon>
        <taxon>Alveolata</taxon>
        <taxon>Ciliophora</taxon>
        <taxon>Postciliodesmatophora</taxon>
        <taxon>Heterotrichea</taxon>
        <taxon>Heterotrichida</taxon>
        <taxon>Stentoridae</taxon>
        <taxon>Stentor</taxon>
    </lineage>
</organism>
<keyword evidence="2" id="KW-0677">Repeat</keyword>
<evidence type="ECO:0000256" key="3">
    <source>
        <dbReference type="PROSITE-ProRule" id="PRU00221"/>
    </source>
</evidence>
<evidence type="ECO:0000256" key="2">
    <source>
        <dbReference type="ARBA" id="ARBA00022737"/>
    </source>
</evidence>
<keyword evidence="4" id="KW-1133">Transmembrane helix</keyword>
<name>A0A1R2BDA8_9CILI</name>
<dbReference type="InterPro" id="IPR050505">
    <property type="entry name" value="WDR55/POC1"/>
</dbReference>
<dbReference type="SMART" id="SM00320">
    <property type="entry name" value="WD40"/>
    <property type="match status" value="3"/>
</dbReference>
<accession>A0A1R2BDA8</accession>
<dbReference type="OrthoDB" id="7668193at2759"/>
<dbReference type="Gene3D" id="2.130.10.10">
    <property type="entry name" value="YVTN repeat-like/Quinoprotein amine dehydrogenase"/>
    <property type="match status" value="2"/>
</dbReference>
<evidence type="ECO:0000256" key="1">
    <source>
        <dbReference type="ARBA" id="ARBA00022574"/>
    </source>
</evidence>
<dbReference type="Proteomes" id="UP000187209">
    <property type="component" value="Unassembled WGS sequence"/>
</dbReference>
<dbReference type="PANTHER" id="PTHR44019:SF8">
    <property type="entry name" value="POC1 CENTRIOLAR PROTEIN HOMOLOG"/>
    <property type="match status" value="1"/>
</dbReference>
<dbReference type="PANTHER" id="PTHR44019">
    <property type="entry name" value="WD REPEAT-CONTAINING PROTEIN 55"/>
    <property type="match status" value="1"/>
</dbReference>
<dbReference type="SUPFAM" id="SSF50998">
    <property type="entry name" value="Quinoprotein alcohol dehydrogenase-like"/>
    <property type="match status" value="1"/>
</dbReference>
<evidence type="ECO:0000256" key="4">
    <source>
        <dbReference type="SAM" id="Phobius"/>
    </source>
</evidence>
<evidence type="ECO:0000313" key="5">
    <source>
        <dbReference type="EMBL" id="OMJ74723.1"/>
    </source>
</evidence>
<feature type="transmembrane region" description="Helical" evidence="4">
    <location>
        <begin position="770"/>
        <end position="790"/>
    </location>
</feature>
<dbReference type="InterPro" id="IPR001680">
    <property type="entry name" value="WD40_rpt"/>
</dbReference>
<feature type="transmembrane region" description="Helical" evidence="4">
    <location>
        <begin position="826"/>
        <end position="845"/>
    </location>
</feature>
<feature type="transmembrane region" description="Helical" evidence="4">
    <location>
        <begin position="743"/>
        <end position="764"/>
    </location>
</feature>
<feature type="repeat" description="WD" evidence="3">
    <location>
        <begin position="399"/>
        <end position="428"/>
    </location>
</feature>
<dbReference type="Pfam" id="PF00400">
    <property type="entry name" value="WD40"/>
    <property type="match status" value="2"/>
</dbReference>